<protein>
    <submittedName>
        <fullName evidence="3">Uncharacterized protein</fullName>
    </submittedName>
</protein>
<organism evidence="3">
    <name type="scientific">Desulfofervidus auxilii</name>
    <dbReference type="NCBI Taxonomy" id="1621989"/>
    <lineage>
        <taxon>Bacteria</taxon>
        <taxon>Pseudomonadati</taxon>
        <taxon>Thermodesulfobacteriota</taxon>
        <taxon>Candidatus Desulfofervidia</taxon>
        <taxon>Candidatus Desulfofervidales</taxon>
        <taxon>Candidatus Desulfofervidaceae</taxon>
        <taxon>Candidatus Desulfofervidus</taxon>
    </lineage>
</organism>
<gene>
    <name evidence="3" type="ORF">ENI35_04240</name>
    <name evidence="2" type="ORF">ENJ03_02290</name>
    <name evidence="1" type="ORF">HS1_001856</name>
</gene>
<evidence type="ECO:0000313" key="4">
    <source>
        <dbReference type="Proteomes" id="UP000070560"/>
    </source>
</evidence>
<proteinExistence type="predicted"/>
<accession>A0A7C1VX13</accession>
<evidence type="ECO:0000313" key="1">
    <source>
        <dbReference type="EMBL" id="AMM41650.1"/>
    </source>
</evidence>
<dbReference type="EMBL" id="DRKW01000131">
    <property type="protein sequence ID" value="HEB74033.1"/>
    <property type="molecule type" value="Genomic_DNA"/>
</dbReference>
<evidence type="ECO:0000313" key="3">
    <source>
        <dbReference type="EMBL" id="HEC68006.1"/>
    </source>
</evidence>
<reference evidence="1 4" key="1">
    <citation type="submission" date="2015-10" db="EMBL/GenBank/DDBJ databases">
        <title>Candidatus Desulfofervidus auxilii, a hydrogenotrophic sulfate-reducing bacterium involved in the thermophilic anaerobic oxidation of methane.</title>
        <authorList>
            <person name="Krukenberg V."/>
            <person name="Richter M."/>
            <person name="Wegener G."/>
        </authorList>
    </citation>
    <scope>NUCLEOTIDE SEQUENCE [LARGE SCALE GENOMIC DNA]</scope>
    <source>
        <strain evidence="1 4">HS1</strain>
    </source>
</reference>
<evidence type="ECO:0000313" key="2">
    <source>
        <dbReference type="EMBL" id="HEB74033.1"/>
    </source>
</evidence>
<dbReference type="Proteomes" id="UP000070560">
    <property type="component" value="Chromosome"/>
</dbReference>
<dbReference type="KEGG" id="daw:HS1_001856"/>
<dbReference type="EMBL" id="CP013015">
    <property type="protein sequence ID" value="AMM41650.1"/>
    <property type="molecule type" value="Genomic_DNA"/>
</dbReference>
<name>A0A7C1VX13_DESA2</name>
<dbReference type="AlphaFoldDB" id="A0A7C1VX13"/>
<keyword evidence="4" id="KW-1185">Reference proteome</keyword>
<dbReference type="EMBL" id="DRIH01000144">
    <property type="protein sequence ID" value="HEC68006.1"/>
    <property type="molecule type" value="Genomic_DNA"/>
</dbReference>
<sequence>MLGKLMKKIEILFEAATYAEAGAFEIARETLKRKYFEEKEKRVPVTKRVEQRKEIRAPHR</sequence>
<reference evidence="3" key="2">
    <citation type="journal article" date="2020" name="mSystems">
        <title>Genome- and Community-Level Interaction Insights into Carbon Utilization and Element Cycling Functions of Hydrothermarchaeota in Hydrothermal Sediment.</title>
        <authorList>
            <person name="Zhou Z."/>
            <person name="Liu Y."/>
            <person name="Xu W."/>
            <person name="Pan J."/>
            <person name="Luo Z.H."/>
            <person name="Li M."/>
        </authorList>
    </citation>
    <scope>NUCLEOTIDE SEQUENCE [LARGE SCALE GENOMIC DNA]</scope>
    <source>
        <strain evidence="3">HyVt-389</strain>
        <strain evidence="2">HyVt-45</strain>
    </source>
</reference>
<dbReference type="RefSeq" id="WP_066064392.1">
    <property type="nucleotide sequence ID" value="NZ_CP013015.1"/>
</dbReference>
<dbReference type="Proteomes" id="UP000886268">
    <property type="component" value="Unassembled WGS sequence"/>
</dbReference>
<dbReference type="Proteomes" id="UP000885738">
    <property type="component" value="Unassembled WGS sequence"/>
</dbReference>